<feature type="binding site" evidence="6">
    <location>
        <position position="485"/>
    </location>
    <ligand>
        <name>Zn(2+)</name>
        <dbReference type="ChEBI" id="CHEBI:29105"/>
    </ligand>
</feature>
<dbReference type="PANTHER" id="PTHR38344">
    <property type="entry name" value="UPF0753 PROTEIN AQ_863"/>
    <property type="match status" value="1"/>
</dbReference>
<keyword evidence="2 6" id="KW-1003">Cell membrane</keyword>
<dbReference type="PANTHER" id="PTHR38344:SF1">
    <property type="entry name" value="INORGANIC CARBON TRANSPORTER SUBUNIT DABA-RELATED"/>
    <property type="match status" value="1"/>
</dbReference>
<evidence type="ECO:0000256" key="4">
    <source>
        <dbReference type="ARBA" id="ARBA00022833"/>
    </source>
</evidence>
<keyword evidence="3 6" id="KW-0479">Metal-binding</keyword>
<accession>A0ABP7U9G3</accession>
<comment type="subcellular location">
    <subcellularLocation>
        <location evidence="6">Cell membrane</location>
        <topology evidence="6">Peripheral membrane protein</topology>
    </subcellularLocation>
</comment>
<dbReference type="InterPro" id="IPR018752">
    <property type="entry name" value="DabA"/>
</dbReference>
<evidence type="ECO:0000313" key="8">
    <source>
        <dbReference type="Proteomes" id="UP001424459"/>
    </source>
</evidence>
<evidence type="ECO:0000313" key="7">
    <source>
        <dbReference type="EMBL" id="GAA4038243.1"/>
    </source>
</evidence>
<dbReference type="Pfam" id="PF10070">
    <property type="entry name" value="DabA"/>
    <property type="match status" value="1"/>
</dbReference>
<comment type="similarity">
    <text evidence="6">Belongs to the inorganic carbon transporter (TC 9.A.2) DabA family.</text>
</comment>
<feature type="binding site" evidence="6">
    <location>
        <position position="500"/>
    </location>
    <ligand>
        <name>Zn(2+)</name>
        <dbReference type="ChEBI" id="CHEBI:29105"/>
    </ligand>
</feature>
<comment type="cofactor">
    <cofactor evidence="6">
        <name>Zn(2+)</name>
        <dbReference type="ChEBI" id="CHEBI:29105"/>
    </cofactor>
</comment>
<reference evidence="8" key="1">
    <citation type="journal article" date="2019" name="Int. J. Syst. Evol. Microbiol.">
        <title>The Global Catalogue of Microorganisms (GCM) 10K type strain sequencing project: providing services to taxonomists for standard genome sequencing and annotation.</title>
        <authorList>
            <consortium name="The Broad Institute Genomics Platform"/>
            <consortium name="The Broad Institute Genome Sequencing Center for Infectious Disease"/>
            <person name="Wu L."/>
            <person name="Ma J."/>
        </authorList>
    </citation>
    <scope>NUCLEOTIDE SEQUENCE [LARGE SCALE GENOMIC DNA]</scope>
    <source>
        <strain evidence="8">JCM 17564</strain>
    </source>
</reference>
<dbReference type="Proteomes" id="UP001424459">
    <property type="component" value="Unassembled WGS sequence"/>
</dbReference>
<feature type="binding site" evidence="6">
    <location>
        <position position="327"/>
    </location>
    <ligand>
        <name>Zn(2+)</name>
        <dbReference type="ChEBI" id="CHEBI:29105"/>
    </ligand>
</feature>
<comment type="function">
    <text evidence="6">Part of an energy-coupled inorganic carbon pump.</text>
</comment>
<gene>
    <name evidence="6" type="primary">dabA</name>
    <name evidence="7" type="ORF">GCM10022281_18780</name>
</gene>
<keyword evidence="8" id="KW-1185">Reference proteome</keyword>
<sequence>MTQLSPATILAAADAAIRAIPPLWPLATSVAVNPFLGQAHESLPLAAARWGKASGVAVTMPRAWFAERIASGAIEEADLVAALEAAPVAGRPTLAAVKTALKTPRAAPQAVPTVADLAAGASGIDWPALVAARFSHWAATYFDAGQALWPTTPAKGAFAAWRLYASHDLTPEIAGLRGFAALVADLPEERAEAMAFAATRLGLSETALPAYFHRLLVGTAGWGQVARYRLWQAELGGKSDRTGTDLVAILLAFELALAGQYGAEIESLWAATVKACAEPLRPSADDIVDSILQEAAERAAQRRLAAVFAAPARAASAGRPTLQAAFCIDVRSEVFRRALEGCDPGIRTLGFAGFFGIATGHRPLGSDVTEHRLPVLLTPAVQSEAGHGSPADRMRRIASRARRAWGRFRLAAVSSFAFVEAAGPLYAAKLVRDGLGIGRRTTPNDPVPRFTPDLSPEDRTGMAAIILGAMGLTRDFAPLVLLAGHGANVVNNPHASALHCGACGGASGEVNARLLAGLLNDPAVRIGLAARGIAVPDDTLFLGALHDTTTDAVTLYTDDHVSPAHAEAIAQARRWLASAGMVAATERAARLPRAVTALDVAARARNWAELRPEWALAGCQAFVAAPRDRTRGKDLAGRAFLHDYDWRADEGFATLELILTAPVVVASWISLQYYGSSVAPDLFGAGNKLLHNVTGGIGVVEGNGGLLRSGLPLQSVTDGERLIHEPLRLSVLVEAPREAIANILARHPGVAALFDNKWLHLIALDDRGQLAWRYVGEGQWKAVEGAVIPKDDLVAA</sequence>
<organism evidence="7 8">
    <name type="scientific">Sphingomonas rosea</name>
    <dbReference type="NCBI Taxonomy" id="335605"/>
    <lineage>
        <taxon>Bacteria</taxon>
        <taxon>Pseudomonadati</taxon>
        <taxon>Pseudomonadota</taxon>
        <taxon>Alphaproteobacteria</taxon>
        <taxon>Sphingomonadales</taxon>
        <taxon>Sphingomonadaceae</taxon>
        <taxon>Sphingomonas</taxon>
    </lineage>
</organism>
<dbReference type="RefSeq" id="WP_344696819.1">
    <property type="nucleotide sequence ID" value="NZ_BAABBR010000001.1"/>
</dbReference>
<evidence type="ECO:0000256" key="3">
    <source>
        <dbReference type="ARBA" id="ARBA00022723"/>
    </source>
</evidence>
<name>A0ABP7U9G3_9SPHN</name>
<dbReference type="HAMAP" id="MF_01871">
    <property type="entry name" value="DabA"/>
    <property type="match status" value="1"/>
</dbReference>
<keyword evidence="5 6" id="KW-0472">Membrane</keyword>
<protein>
    <recommendedName>
        <fullName evidence="6">Probable inorganic carbon transporter subunit DabA</fullName>
    </recommendedName>
</protein>
<keyword evidence="1 6" id="KW-0813">Transport</keyword>
<comment type="caution">
    <text evidence="7">The sequence shown here is derived from an EMBL/GenBank/DDBJ whole genome shotgun (WGS) entry which is preliminary data.</text>
</comment>
<proteinExistence type="inferred from homology"/>
<evidence type="ECO:0000256" key="5">
    <source>
        <dbReference type="ARBA" id="ARBA00023136"/>
    </source>
</evidence>
<keyword evidence="4 6" id="KW-0862">Zinc</keyword>
<dbReference type="EMBL" id="BAABBR010000001">
    <property type="protein sequence ID" value="GAA4038243.1"/>
    <property type="molecule type" value="Genomic_DNA"/>
</dbReference>
<feature type="binding site" evidence="6">
    <location>
        <position position="329"/>
    </location>
    <ligand>
        <name>Zn(2+)</name>
        <dbReference type="ChEBI" id="CHEBI:29105"/>
    </ligand>
</feature>
<evidence type="ECO:0000256" key="1">
    <source>
        <dbReference type="ARBA" id="ARBA00022448"/>
    </source>
</evidence>
<evidence type="ECO:0000256" key="6">
    <source>
        <dbReference type="HAMAP-Rule" id="MF_01871"/>
    </source>
</evidence>
<evidence type="ECO:0000256" key="2">
    <source>
        <dbReference type="ARBA" id="ARBA00022475"/>
    </source>
</evidence>
<comment type="subunit">
    <text evidence="6">Forms a complex with DabB.</text>
</comment>